<dbReference type="AlphaFoldDB" id="A0A7W7RR41"/>
<dbReference type="EMBL" id="JACHJU010000001">
    <property type="protein sequence ID" value="MBB4936603.1"/>
    <property type="molecule type" value="Genomic_DNA"/>
</dbReference>
<accession>A0A7W7RR41</accession>
<protein>
    <submittedName>
        <fullName evidence="1">Uncharacterized protein</fullName>
    </submittedName>
</protein>
<evidence type="ECO:0000313" key="2">
    <source>
        <dbReference type="Proteomes" id="UP000534286"/>
    </source>
</evidence>
<organism evidence="1 2">
    <name type="scientific">Streptosporangium album</name>
    <dbReference type="NCBI Taxonomy" id="47479"/>
    <lineage>
        <taxon>Bacteria</taxon>
        <taxon>Bacillati</taxon>
        <taxon>Actinomycetota</taxon>
        <taxon>Actinomycetes</taxon>
        <taxon>Streptosporangiales</taxon>
        <taxon>Streptosporangiaceae</taxon>
        <taxon>Streptosporangium</taxon>
    </lineage>
</organism>
<name>A0A7W7RR41_9ACTN</name>
<comment type="caution">
    <text evidence="1">The sequence shown here is derived from an EMBL/GenBank/DDBJ whole genome shotgun (WGS) entry which is preliminary data.</text>
</comment>
<dbReference type="Proteomes" id="UP000534286">
    <property type="component" value="Unassembled WGS sequence"/>
</dbReference>
<reference evidence="1 2" key="1">
    <citation type="submission" date="2020-08" db="EMBL/GenBank/DDBJ databases">
        <title>Sequencing the genomes of 1000 actinobacteria strains.</title>
        <authorList>
            <person name="Klenk H.-P."/>
        </authorList>
    </citation>
    <scope>NUCLEOTIDE SEQUENCE [LARGE SCALE GENOMIC DNA]</scope>
    <source>
        <strain evidence="1 2">DSM 43023</strain>
    </source>
</reference>
<keyword evidence="2" id="KW-1185">Reference proteome</keyword>
<gene>
    <name evidence="1" type="ORF">FHR32_000908</name>
</gene>
<evidence type="ECO:0000313" key="1">
    <source>
        <dbReference type="EMBL" id="MBB4936603.1"/>
    </source>
</evidence>
<proteinExistence type="predicted"/>
<sequence>MVARFSCGGKQRIITLYLAQIAKGRDGVRDMIELMRIAQKRYGQLYACTPGK</sequence>
<dbReference type="RefSeq" id="WP_184753131.1">
    <property type="nucleotide sequence ID" value="NZ_BAABEK010000078.1"/>
</dbReference>